<evidence type="ECO:0000313" key="3">
    <source>
        <dbReference type="Proteomes" id="UP000198341"/>
    </source>
</evidence>
<gene>
    <name evidence="2" type="ORF">Bathy08g00320</name>
</gene>
<dbReference type="GeneID" id="19014011"/>
<protein>
    <submittedName>
        <fullName evidence="2">Uncharacterized protein</fullName>
    </submittedName>
</protein>
<sequence>MDNNNIIADDGERKPTIKFNPLPKHAQNNKKHKRVKPPKMDDEQKKLAQARIDKQMNEGFEKIFFQKMLEICKEGGPKRVVPTGEEGKTKARASLEEVKEFAVNYVKHAPPLPPKAELPAGKAMRHALMYYYGFDFVEGTMVPPIKYGECNWDEGIPHESAHRVFIDAFRMRVEDELVFANNVHGNAKDVKLGTIKFGPQARNDFATFLRKARKGVNGQPTMLPSWWKKEDDKICEEAEILHERFQKADAKALYGEEFQNLRVLGELVLGTPIGAGIPYEADFDIFKDKQGVYWHDVDPSVDTVPKPPSKGKQVDKKELSKERIKEELDYVVKGRK</sequence>
<keyword evidence="3" id="KW-1185">Reference proteome</keyword>
<dbReference type="OrthoDB" id="432970at2759"/>
<dbReference type="Proteomes" id="UP000198341">
    <property type="component" value="Chromosome 8"/>
</dbReference>
<feature type="region of interest" description="Disordered" evidence="1">
    <location>
        <begin position="298"/>
        <end position="319"/>
    </location>
</feature>
<reference evidence="2 3" key="1">
    <citation type="submission" date="2011-10" db="EMBL/GenBank/DDBJ databases">
        <authorList>
            <person name="Genoscope - CEA"/>
        </authorList>
    </citation>
    <scope>NUCLEOTIDE SEQUENCE [LARGE SCALE GENOMIC DNA]</scope>
    <source>
        <strain evidence="2 3">RCC 1105</strain>
    </source>
</reference>
<dbReference type="AlphaFoldDB" id="K8EYE0"/>
<feature type="compositionally biased region" description="Basic residues" evidence="1">
    <location>
        <begin position="27"/>
        <end position="37"/>
    </location>
</feature>
<dbReference type="KEGG" id="bpg:Bathy08g00320"/>
<evidence type="ECO:0000313" key="2">
    <source>
        <dbReference type="EMBL" id="CCO17505.1"/>
    </source>
</evidence>
<dbReference type="RefSeq" id="XP_007511384.1">
    <property type="nucleotide sequence ID" value="XM_007511322.1"/>
</dbReference>
<feature type="compositionally biased region" description="Basic and acidic residues" evidence="1">
    <location>
        <begin position="38"/>
        <end position="47"/>
    </location>
</feature>
<feature type="region of interest" description="Disordered" evidence="1">
    <location>
        <begin position="1"/>
        <end position="47"/>
    </location>
</feature>
<proteinExistence type="predicted"/>
<name>K8EYE0_9CHLO</name>
<dbReference type="EMBL" id="FO082271">
    <property type="protein sequence ID" value="CCO17505.1"/>
    <property type="molecule type" value="Genomic_DNA"/>
</dbReference>
<organism evidence="2 3">
    <name type="scientific">Bathycoccus prasinos</name>
    <dbReference type="NCBI Taxonomy" id="41875"/>
    <lineage>
        <taxon>Eukaryota</taxon>
        <taxon>Viridiplantae</taxon>
        <taxon>Chlorophyta</taxon>
        <taxon>Mamiellophyceae</taxon>
        <taxon>Mamiellales</taxon>
        <taxon>Bathycoccaceae</taxon>
        <taxon>Bathycoccus</taxon>
    </lineage>
</organism>
<accession>K8EYE0</accession>
<evidence type="ECO:0000256" key="1">
    <source>
        <dbReference type="SAM" id="MobiDB-lite"/>
    </source>
</evidence>